<dbReference type="AlphaFoldDB" id="A0A4W3ILI4"/>
<reference evidence="2" key="4">
    <citation type="submission" date="2025-08" db="UniProtKB">
        <authorList>
            <consortium name="Ensembl"/>
        </authorList>
    </citation>
    <scope>IDENTIFICATION</scope>
</reference>
<reference evidence="3" key="3">
    <citation type="journal article" date="2014" name="Nature">
        <title>Elephant shark genome provides unique insights into gnathostome evolution.</title>
        <authorList>
            <consortium name="International Elephant Shark Genome Sequencing Consortium"/>
            <person name="Venkatesh B."/>
            <person name="Lee A.P."/>
            <person name="Ravi V."/>
            <person name="Maurya A.K."/>
            <person name="Lian M.M."/>
            <person name="Swann J.B."/>
            <person name="Ohta Y."/>
            <person name="Flajnik M.F."/>
            <person name="Sutoh Y."/>
            <person name="Kasahara M."/>
            <person name="Hoon S."/>
            <person name="Gangu V."/>
            <person name="Roy S.W."/>
            <person name="Irimia M."/>
            <person name="Korzh V."/>
            <person name="Kondrychyn I."/>
            <person name="Lim Z.W."/>
            <person name="Tay B.H."/>
            <person name="Tohari S."/>
            <person name="Kong K.W."/>
            <person name="Ho S."/>
            <person name="Lorente-Galdos B."/>
            <person name="Quilez J."/>
            <person name="Marques-Bonet T."/>
            <person name="Raney B.J."/>
            <person name="Ingham P.W."/>
            <person name="Tay A."/>
            <person name="Hillier L.W."/>
            <person name="Minx P."/>
            <person name="Boehm T."/>
            <person name="Wilson R.K."/>
            <person name="Brenner S."/>
            <person name="Warren W.C."/>
        </authorList>
    </citation>
    <scope>NUCLEOTIDE SEQUENCE [LARGE SCALE GENOMIC DNA]</scope>
</reference>
<name>A0A4W3ILI4_CALMI</name>
<evidence type="ECO:0000256" key="1">
    <source>
        <dbReference type="SAM" id="MobiDB-lite"/>
    </source>
</evidence>
<dbReference type="Ensembl" id="ENSCMIT00000022049.1">
    <property type="protein sequence ID" value="ENSCMIP00000021664.1"/>
    <property type="gene ID" value="ENSCMIG00000009852.1"/>
</dbReference>
<dbReference type="InParanoid" id="A0A4W3ILI4"/>
<dbReference type="Proteomes" id="UP000314986">
    <property type="component" value="Unassembled WGS sequence"/>
</dbReference>
<sequence length="153" mass="17561">MVSKKKEKKIGTEDESSEIDGDTTRHSDDDVSTSFNITDEMKRMLKQLQEKFDIEDDCDSLIWEENKETLLLWKDFSEYTAAVEPPAEDETIETVIEETELLFKTLEKEYQEDGYSESPAILAYNHPDKKKIGPSLHGCLWDVTVHKLVAAVT</sequence>
<reference evidence="3" key="1">
    <citation type="journal article" date="2006" name="Science">
        <title>Ancient noncoding elements conserved in the human genome.</title>
        <authorList>
            <person name="Venkatesh B."/>
            <person name="Kirkness E.F."/>
            <person name="Loh Y.H."/>
            <person name="Halpern A.L."/>
            <person name="Lee A.P."/>
            <person name="Johnson J."/>
            <person name="Dandona N."/>
            <person name="Viswanathan L.D."/>
            <person name="Tay A."/>
            <person name="Venter J.C."/>
            <person name="Strausberg R.L."/>
            <person name="Brenner S."/>
        </authorList>
    </citation>
    <scope>NUCLEOTIDE SEQUENCE [LARGE SCALE GENOMIC DNA]</scope>
</reference>
<dbReference type="PANTHER" id="PTHR14516:SF1">
    <property type="entry name" value="INTERMEDIATE FILAMENT FAMILY ORPHAN 2"/>
    <property type="match status" value="1"/>
</dbReference>
<dbReference type="STRING" id="7868.ENSCMIP00000021664"/>
<evidence type="ECO:0000313" key="3">
    <source>
        <dbReference type="Proteomes" id="UP000314986"/>
    </source>
</evidence>
<accession>A0A4W3ILI4</accession>
<organism evidence="2 3">
    <name type="scientific">Callorhinchus milii</name>
    <name type="common">Ghost shark</name>
    <dbReference type="NCBI Taxonomy" id="7868"/>
    <lineage>
        <taxon>Eukaryota</taxon>
        <taxon>Metazoa</taxon>
        <taxon>Chordata</taxon>
        <taxon>Craniata</taxon>
        <taxon>Vertebrata</taxon>
        <taxon>Chondrichthyes</taxon>
        <taxon>Holocephali</taxon>
        <taxon>Chimaeriformes</taxon>
        <taxon>Callorhinchidae</taxon>
        <taxon>Callorhinchus</taxon>
    </lineage>
</organism>
<protein>
    <submittedName>
        <fullName evidence="2">Uncharacterized protein</fullName>
    </submittedName>
</protein>
<reference evidence="2" key="5">
    <citation type="submission" date="2025-09" db="UniProtKB">
        <authorList>
            <consortium name="Ensembl"/>
        </authorList>
    </citation>
    <scope>IDENTIFICATION</scope>
</reference>
<dbReference type="PANTHER" id="PTHR14516">
    <property type="entry name" value="1-PYRROLINE-5-CARBOXYLATE DEHYDROGENASE FAMILY MEMBER"/>
    <property type="match status" value="1"/>
</dbReference>
<keyword evidence="3" id="KW-1185">Reference proteome</keyword>
<dbReference type="GeneTree" id="ENSGT00510000046803"/>
<proteinExistence type="predicted"/>
<evidence type="ECO:0000313" key="2">
    <source>
        <dbReference type="Ensembl" id="ENSCMIP00000021664.1"/>
    </source>
</evidence>
<reference evidence="3" key="2">
    <citation type="journal article" date="2007" name="PLoS Biol.">
        <title>Survey sequencing and comparative analysis of the elephant shark (Callorhinchus milii) genome.</title>
        <authorList>
            <person name="Venkatesh B."/>
            <person name="Kirkness E.F."/>
            <person name="Loh Y.H."/>
            <person name="Halpern A.L."/>
            <person name="Lee A.P."/>
            <person name="Johnson J."/>
            <person name="Dandona N."/>
            <person name="Viswanathan L.D."/>
            <person name="Tay A."/>
            <person name="Venter J.C."/>
            <person name="Strausberg R.L."/>
            <person name="Brenner S."/>
        </authorList>
    </citation>
    <scope>NUCLEOTIDE SEQUENCE [LARGE SCALE GENOMIC DNA]</scope>
</reference>
<feature type="region of interest" description="Disordered" evidence="1">
    <location>
        <begin position="1"/>
        <end position="34"/>
    </location>
</feature>